<dbReference type="AlphaFoldDB" id="G7GWI7"/>
<comment type="similarity">
    <text evidence="1">Belongs to the protein-tyrosine phosphatase family.</text>
</comment>
<sequence length="281" mass="30668">MMGHMAGEQSISGEQAQPGQLIELATLPNLRDIGGWPTADGRVVRHGMVFRSTALHSLSDDDGAALRALGITTIYDLRTAKERTEAPDLVIGERANLSLDVLADAARDIPAKLHEVLVDPVVVARMNAEWTRGQGAEHMSESYRHYVSLPSAIVSYQRMVDGLLGEDPAALLIHCTTGKDRTGWGAAVLLSALGVAREDIYREYLLTNDHLLPTFTGLFEKFAEAGGNPEVLRPLLGVDARYLDQSFAEADRVWGGMDEYLAGCLGLDDRARGTLRDRFLQ</sequence>
<comment type="caution">
    <text evidence="2">The sequence shown here is derived from an EMBL/GenBank/DDBJ whole genome shotgun (WGS) entry which is preliminary data.</text>
</comment>
<dbReference type="SUPFAM" id="SSF52799">
    <property type="entry name" value="(Phosphotyrosine protein) phosphatases II"/>
    <property type="match status" value="1"/>
</dbReference>
<dbReference type="GO" id="GO:0004721">
    <property type="term" value="F:phosphoprotein phosphatase activity"/>
    <property type="evidence" value="ECO:0007669"/>
    <property type="project" value="InterPro"/>
</dbReference>
<evidence type="ECO:0000313" key="3">
    <source>
        <dbReference type="Proteomes" id="UP000006023"/>
    </source>
</evidence>
<dbReference type="PROSITE" id="PS00383">
    <property type="entry name" value="TYR_PHOSPHATASE_1"/>
    <property type="match status" value="1"/>
</dbReference>
<accession>G7GWI7</accession>
<dbReference type="eggNOG" id="COG2365">
    <property type="taxonomic scope" value="Bacteria"/>
</dbReference>
<protein>
    <recommendedName>
        <fullName evidence="4">Tyrosine specific protein phosphatases domain-containing protein</fullName>
    </recommendedName>
</protein>
<dbReference type="EMBL" id="BAED01000076">
    <property type="protein sequence ID" value="GAB07962.1"/>
    <property type="molecule type" value="Genomic_DNA"/>
</dbReference>
<dbReference type="InterPro" id="IPR026893">
    <property type="entry name" value="Tyr/Ser_Pase_IphP-type"/>
</dbReference>
<dbReference type="InterPro" id="IPR016130">
    <property type="entry name" value="Tyr_Pase_AS"/>
</dbReference>
<reference evidence="2 3" key="1">
    <citation type="submission" date="2011-11" db="EMBL/GenBank/DDBJ databases">
        <title>Whole genome shotgun sequence of Gordonia amarae NBRC 15530.</title>
        <authorList>
            <person name="Takarada H."/>
            <person name="Hosoyama A."/>
            <person name="Tsuchikane K."/>
            <person name="Katsumata H."/>
            <person name="Yamazaki S."/>
            <person name="Fujita N."/>
        </authorList>
    </citation>
    <scope>NUCLEOTIDE SEQUENCE [LARGE SCALE GENOMIC DNA]</scope>
    <source>
        <strain evidence="2 3">NBRC 15530</strain>
    </source>
</reference>
<proteinExistence type="inferred from homology"/>
<evidence type="ECO:0000313" key="2">
    <source>
        <dbReference type="EMBL" id="GAB07962.1"/>
    </source>
</evidence>
<dbReference type="STRING" id="1075090.GOAMR_76_00320"/>
<dbReference type="PANTHER" id="PTHR31126:SF1">
    <property type="entry name" value="TYROSINE SPECIFIC PROTEIN PHOSPHATASES DOMAIN-CONTAINING PROTEIN"/>
    <property type="match status" value="1"/>
</dbReference>
<dbReference type="Proteomes" id="UP000006023">
    <property type="component" value="Unassembled WGS sequence"/>
</dbReference>
<evidence type="ECO:0008006" key="4">
    <source>
        <dbReference type="Google" id="ProtNLM"/>
    </source>
</evidence>
<gene>
    <name evidence="2" type="ORF">GOAMR_76_00320</name>
</gene>
<evidence type="ECO:0000256" key="1">
    <source>
        <dbReference type="ARBA" id="ARBA00009580"/>
    </source>
</evidence>
<dbReference type="Gene3D" id="3.90.190.10">
    <property type="entry name" value="Protein tyrosine phosphatase superfamily"/>
    <property type="match status" value="1"/>
</dbReference>
<keyword evidence="3" id="KW-1185">Reference proteome</keyword>
<name>G7GWI7_9ACTN</name>
<dbReference type="PANTHER" id="PTHR31126">
    <property type="entry name" value="TYROSINE-PROTEIN PHOSPHATASE"/>
    <property type="match status" value="1"/>
</dbReference>
<dbReference type="InterPro" id="IPR029021">
    <property type="entry name" value="Prot-tyrosine_phosphatase-like"/>
</dbReference>
<dbReference type="Pfam" id="PF13350">
    <property type="entry name" value="Y_phosphatase3"/>
    <property type="match status" value="1"/>
</dbReference>
<organism evidence="2 3">
    <name type="scientific">Gordonia amarae NBRC 15530</name>
    <dbReference type="NCBI Taxonomy" id="1075090"/>
    <lineage>
        <taxon>Bacteria</taxon>
        <taxon>Bacillati</taxon>
        <taxon>Actinomycetota</taxon>
        <taxon>Actinomycetes</taxon>
        <taxon>Mycobacteriales</taxon>
        <taxon>Gordoniaceae</taxon>
        <taxon>Gordonia</taxon>
    </lineage>
</organism>